<dbReference type="RefSeq" id="WP_055156525.1">
    <property type="nucleotide sequence ID" value="NZ_CYXR01000009.1"/>
</dbReference>
<dbReference type="Pfam" id="PF02397">
    <property type="entry name" value="Bac_transf"/>
    <property type="match status" value="1"/>
</dbReference>
<gene>
    <name evidence="4" type="primary">wcaJ_1</name>
    <name evidence="4" type="ORF">ERS852574_01586</name>
</gene>
<dbReference type="GO" id="GO:0016780">
    <property type="term" value="F:phosphotransferase activity, for other substituted phosphate groups"/>
    <property type="evidence" value="ECO:0007669"/>
    <property type="project" value="TreeGrafter"/>
</dbReference>
<dbReference type="Proteomes" id="UP000095727">
    <property type="component" value="Unassembled WGS sequence"/>
</dbReference>
<sequence length="226" mass="26655">MRKWEELPKFMRTDEVKKYYDILIRHEKELKLKRYFDILLSMILLVILSPIMLVISIAIKLDSPGPVIYKQVRVTQYGKKFHILKFRTMVQNADKMGTQVTISQDSRLTRVGKVIRGCRIDEFPQLINVLRGEMSFVGTRPEVVKYVKGYTKEMYATLLLPAGITSRASVCYKDEGEMLEHVEDVDYAYIHEVLPEKMSYNLEDLRKYSLWRDFMTMFMTVFAVLR</sequence>
<protein>
    <submittedName>
        <fullName evidence="4">Putative colanic biosynthesis UDP-glucose lipid carrier transferase</fullName>
    </submittedName>
</protein>
<organism evidence="4 5">
    <name type="scientific">Coprococcus comes</name>
    <dbReference type="NCBI Taxonomy" id="410072"/>
    <lineage>
        <taxon>Bacteria</taxon>
        <taxon>Bacillati</taxon>
        <taxon>Bacillota</taxon>
        <taxon>Clostridia</taxon>
        <taxon>Lachnospirales</taxon>
        <taxon>Lachnospiraceae</taxon>
        <taxon>Coprococcus</taxon>
    </lineage>
</organism>
<proteinExistence type="inferred from homology"/>
<evidence type="ECO:0000256" key="1">
    <source>
        <dbReference type="ARBA" id="ARBA00006464"/>
    </source>
</evidence>
<feature type="domain" description="Bacterial sugar transferase" evidence="3">
    <location>
        <begin position="33"/>
        <end position="225"/>
    </location>
</feature>
<evidence type="ECO:0000313" key="5">
    <source>
        <dbReference type="Proteomes" id="UP000095727"/>
    </source>
</evidence>
<keyword evidence="4" id="KW-0808">Transferase</keyword>
<evidence type="ECO:0000259" key="3">
    <source>
        <dbReference type="Pfam" id="PF02397"/>
    </source>
</evidence>
<feature type="transmembrane region" description="Helical" evidence="2">
    <location>
        <begin position="35"/>
        <end position="59"/>
    </location>
</feature>
<keyword evidence="2" id="KW-0812">Transmembrane</keyword>
<dbReference type="AlphaFoldDB" id="A0A173SSB1"/>
<dbReference type="InterPro" id="IPR003362">
    <property type="entry name" value="Bact_transf"/>
</dbReference>
<name>A0A173SSB1_9FIRM</name>
<accession>A0A173SSB1</accession>
<keyword evidence="2" id="KW-0472">Membrane</keyword>
<dbReference type="PANTHER" id="PTHR30576">
    <property type="entry name" value="COLANIC BIOSYNTHESIS UDP-GLUCOSE LIPID CARRIER TRANSFERASE"/>
    <property type="match status" value="1"/>
</dbReference>
<evidence type="ECO:0000256" key="2">
    <source>
        <dbReference type="SAM" id="Phobius"/>
    </source>
</evidence>
<reference evidence="4 5" key="1">
    <citation type="submission" date="2015-09" db="EMBL/GenBank/DDBJ databases">
        <authorList>
            <consortium name="Pathogen Informatics"/>
        </authorList>
    </citation>
    <scope>NUCLEOTIDE SEQUENCE [LARGE SCALE GENOMIC DNA]</scope>
    <source>
        <strain evidence="4 5">2789STDY5834962</strain>
    </source>
</reference>
<dbReference type="PANTHER" id="PTHR30576:SF0">
    <property type="entry name" value="UNDECAPRENYL-PHOSPHATE N-ACETYLGALACTOSAMINYL 1-PHOSPHATE TRANSFERASE-RELATED"/>
    <property type="match status" value="1"/>
</dbReference>
<comment type="similarity">
    <text evidence="1">Belongs to the bacterial sugar transferase family.</text>
</comment>
<evidence type="ECO:0000313" key="4">
    <source>
        <dbReference type="EMBL" id="CUM92058.1"/>
    </source>
</evidence>
<dbReference type="EMBL" id="CYXR01000009">
    <property type="protein sequence ID" value="CUM92058.1"/>
    <property type="molecule type" value="Genomic_DNA"/>
</dbReference>
<keyword evidence="2" id="KW-1133">Transmembrane helix</keyword>